<dbReference type="AlphaFoldDB" id="A0A9W7B0Y5"/>
<sequence length="328" mass="35569">MKSIENSMDMVDKRKVVNITAPQPARLLPESGNQEREAYAGEEVGPVSSQNTYMLGSQHGSGGGGAVVREGRGEGGQSQTYRTREFEDGGVDFGLGVTGADRGGDGKEEWEGTREELGFEHRVVKAGELALMKRPMSAGGIGRTIAASRTFETAENVARYLGPQSIHTSGPGKKKIVLGGGKKQRPSSAFEVGGAGAGDGEKKKERPKTATGRLSRITAKVDSRKDAGENFNVLTEEQKAAIKLKREKKKEKRKEMERENLRKKVLNASSKGVIYRHVQGARGRTIEPEAISGTNQEGKVYYRFENGQKDKNPAKINMYSLSASGSMY</sequence>
<evidence type="ECO:0000256" key="1">
    <source>
        <dbReference type="SAM" id="Coils"/>
    </source>
</evidence>
<evidence type="ECO:0000256" key="2">
    <source>
        <dbReference type="SAM" id="MobiDB-lite"/>
    </source>
</evidence>
<feature type="compositionally biased region" description="Basic and acidic residues" evidence="2">
    <location>
        <begin position="102"/>
        <end position="113"/>
    </location>
</feature>
<feature type="region of interest" description="Disordered" evidence="2">
    <location>
        <begin position="22"/>
        <end position="113"/>
    </location>
</feature>
<accession>A0A9W7B0Y5</accession>
<name>A0A9W7B0Y5_9STRA</name>
<keyword evidence="4" id="KW-1185">Reference proteome</keyword>
<keyword evidence="1" id="KW-0175">Coiled coil</keyword>
<evidence type="ECO:0000313" key="4">
    <source>
        <dbReference type="Proteomes" id="UP001165160"/>
    </source>
</evidence>
<comment type="caution">
    <text evidence="3">The sequence shown here is derived from an EMBL/GenBank/DDBJ whole genome shotgun (WGS) entry which is preliminary data.</text>
</comment>
<gene>
    <name evidence="3" type="ORF">TrVE_jg5358</name>
</gene>
<feature type="compositionally biased region" description="Basic and acidic residues" evidence="2">
    <location>
        <begin position="199"/>
        <end position="208"/>
    </location>
</feature>
<evidence type="ECO:0000313" key="3">
    <source>
        <dbReference type="EMBL" id="GMH81791.1"/>
    </source>
</evidence>
<reference evidence="4" key="1">
    <citation type="journal article" date="2023" name="Commun. Biol.">
        <title>Genome analysis of Parmales, the sister group of diatoms, reveals the evolutionary specialization of diatoms from phago-mixotrophs to photoautotrophs.</title>
        <authorList>
            <person name="Ban H."/>
            <person name="Sato S."/>
            <person name="Yoshikawa S."/>
            <person name="Yamada K."/>
            <person name="Nakamura Y."/>
            <person name="Ichinomiya M."/>
            <person name="Sato N."/>
            <person name="Blanc-Mathieu R."/>
            <person name="Endo H."/>
            <person name="Kuwata A."/>
            <person name="Ogata H."/>
        </authorList>
    </citation>
    <scope>NUCLEOTIDE SEQUENCE [LARGE SCALE GENOMIC DNA]</scope>
    <source>
        <strain evidence="4">NIES 3699</strain>
    </source>
</reference>
<protein>
    <submittedName>
        <fullName evidence="3">Uncharacterized protein</fullName>
    </submittedName>
</protein>
<proteinExistence type="predicted"/>
<feature type="coiled-coil region" evidence="1">
    <location>
        <begin position="234"/>
        <end position="269"/>
    </location>
</feature>
<feature type="region of interest" description="Disordered" evidence="2">
    <location>
        <begin position="163"/>
        <end position="214"/>
    </location>
</feature>
<dbReference type="EMBL" id="BRXX01000008">
    <property type="protein sequence ID" value="GMH81791.1"/>
    <property type="molecule type" value="Genomic_DNA"/>
</dbReference>
<organism evidence="3 4">
    <name type="scientific">Triparma verrucosa</name>
    <dbReference type="NCBI Taxonomy" id="1606542"/>
    <lineage>
        <taxon>Eukaryota</taxon>
        <taxon>Sar</taxon>
        <taxon>Stramenopiles</taxon>
        <taxon>Ochrophyta</taxon>
        <taxon>Bolidophyceae</taxon>
        <taxon>Parmales</taxon>
        <taxon>Triparmaceae</taxon>
        <taxon>Triparma</taxon>
    </lineage>
</organism>
<dbReference type="Proteomes" id="UP001165160">
    <property type="component" value="Unassembled WGS sequence"/>
</dbReference>